<proteinExistence type="inferred from homology"/>
<evidence type="ECO:0000313" key="5">
    <source>
        <dbReference type="Proteomes" id="UP000092544"/>
    </source>
</evidence>
<dbReference type="STRING" id="1792290.MSP8886_02743"/>
<dbReference type="GO" id="GO:0003727">
    <property type="term" value="F:single-stranded RNA binding"/>
    <property type="evidence" value="ECO:0007669"/>
    <property type="project" value="TreeGrafter"/>
</dbReference>
<dbReference type="InterPro" id="IPR007358">
    <property type="entry name" value="Nucleoid_associated_NdpA"/>
</dbReference>
<reference evidence="4 5" key="1">
    <citation type="submission" date="2016-06" db="EMBL/GenBank/DDBJ databases">
        <authorList>
            <person name="Kjaerup R.B."/>
            <person name="Dalgaard T.S."/>
            <person name="Juul-Madsen H.R."/>
        </authorList>
    </citation>
    <scope>NUCLEOTIDE SEQUENCE [LARGE SCALE GENOMIC DNA]</scope>
    <source>
        <strain evidence="4 5">CECT 8886</strain>
    </source>
</reference>
<dbReference type="Pfam" id="PF04245">
    <property type="entry name" value="NA37"/>
    <property type="match status" value="1"/>
</dbReference>
<evidence type="ECO:0000256" key="1">
    <source>
        <dbReference type="ARBA" id="ARBA00004453"/>
    </source>
</evidence>
<protein>
    <submittedName>
        <fullName evidence="4">Nucleoid-associated protein YejK</fullName>
    </submittedName>
</protein>
<organism evidence="4 5">
    <name type="scientific">Marinomonas spartinae</name>
    <dbReference type="NCBI Taxonomy" id="1792290"/>
    <lineage>
        <taxon>Bacteria</taxon>
        <taxon>Pseudomonadati</taxon>
        <taxon>Pseudomonadota</taxon>
        <taxon>Gammaproteobacteria</taxon>
        <taxon>Oceanospirillales</taxon>
        <taxon>Oceanospirillaceae</taxon>
        <taxon>Marinomonas</taxon>
    </lineage>
</organism>
<dbReference type="PANTHER" id="PTHR38772:SF1">
    <property type="entry name" value="NUCLEOID-ASSOCIATED PROTEIN YEJK"/>
    <property type="match status" value="1"/>
</dbReference>
<gene>
    <name evidence="4" type="primary">yejK</name>
    <name evidence="4" type="ORF">MSP8886_02743</name>
</gene>
<sequence length="341" mass="38526">MSITNLIVHEIQKHEGERKAILIARPNENPVDMQAQALSEQVINLFNRSGMNTGRFSNPHGSDEGSQLPALLTKHFKDGAFLDFAGFSKECAAEYLKYLENVEEAEGGLLWFNHYELHDTHFLYIVLLKRKQGIGLGADLSLSQVEQIEIEKLHMALRINLSAWQAEDEGRYIAFRFGRAPKFESEYFTQFIGCDEPKAAAKETRKLVDLTSAFCQSEGLPSKQANDFKRVVSEHCQSKAEEREPLEIKDIAHEVETRFSVEQANKFLEIADSDSFKMEKEIFVEKAGLKKLTRLSGSSRALTMSFDSDLLGETVHFDADTGTLTIKELPKSLLKQLKSMS</sequence>
<dbReference type="OrthoDB" id="9131762at2"/>
<dbReference type="PANTHER" id="PTHR38772">
    <property type="match status" value="1"/>
</dbReference>
<comment type="subcellular location">
    <subcellularLocation>
        <location evidence="1">Cytoplasm</location>
        <location evidence="1">Nucleoid</location>
    </subcellularLocation>
</comment>
<evidence type="ECO:0000256" key="3">
    <source>
        <dbReference type="ARBA" id="ARBA00022490"/>
    </source>
</evidence>
<comment type="similarity">
    <text evidence="2">Belongs to the YejK family.</text>
</comment>
<dbReference type="GO" id="GO:0003690">
    <property type="term" value="F:double-stranded DNA binding"/>
    <property type="evidence" value="ECO:0007669"/>
    <property type="project" value="TreeGrafter"/>
</dbReference>
<name>A0A1A8TLN3_9GAMM</name>
<dbReference type="RefSeq" id="WP_067017324.1">
    <property type="nucleotide sequence ID" value="NZ_FLOB01000006.1"/>
</dbReference>
<keyword evidence="3" id="KW-0963">Cytoplasm</keyword>
<evidence type="ECO:0000256" key="2">
    <source>
        <dbReference type="ARBA" id="ARBA00009035"/>
    </source>
</evidence>
<dbReference type="AlphaFoldDB" id="A0A1A8TLN3"/>
<dbReference type="Proteomes" id="UP000092544">
    <property type="component" value="Unassembled WGS sequence"/>
</dbReference>
<keyword evidence="5" id="KW-1185">Reference proteome</keyword>
<accession>A0A1A8TLN3</accession>
<dbReference type="GO" id="GO:0043590">
    <property type="term" value="C:bacterial nucleoid"/>
    <property type="evidence" value="ECO:0007669"/>
    <property type="project" value="TreeGrafter"/>
</dbReference>
<evidence type="ECO:0000313" key="4">
    <source>
        <dbReference type="EMBL" id="SBS33406.1"/>
    </source>
</evidence>
<dbReference type="EMBL" id="FLOB01000006">
    <property type="protein sequence ID" value="SBS33406.1"/>
    <property type="molecule type" value="Genomic_DNA"/>
</dbReference>